<evidence type="ECO:0000313" key="1">
    <source>
        <dbReference type="EMBL" id="KKN67551.1"/>
    </source>
</evidence>
<protein>
    <submittedName>
        <fullName evidence="1">Uncharacterized protein</fullName>
    </submittedName>
</protein>
<comment type="caution">
    <text evidence="1">The sequence shown here is derived from an EMBL/GenBank/DDBJ whole genome shotgun (WGS) entry which is preliminary data.</text>
</comment>
<gene>
    <name evidence="1" type="ORF">LCGC14_0460060</name>
</gene>
<dbReference type="EMBL" id="LAZR01000471">
    <property type="protein sequence ID" value="KKN67551.1"/>
    <property type="molecule type" value="Genomic_DNA"/>
</dbReference>
<reference evidence="1" key="1">
    <citation type="journal article" date="2015" name="Nature">
        <title>Complex archaea that bridge the gap between prokaryotes and eukaryotes.</title>
        <authorList>
            <person name="Spang A."/>
            <person name="Saw J.H."/>
            <person name="Jorgensen S.L."/>
            <person name="Zaremba-Niedzwiedzka K."/>
            <person name="Martijn J."/>
            <person name="Lind A.E."/>
            <person name="van Eijk R."/>
            <person name="Schleper C."/>
            <person name="Guy L."/>
            <person name="Ettema T.J."/>
        </authorList>
    </citation>
    <scope>NUCLEOTIDE SEQUENCE</scope>
</reference>
<accession>A0A0F9V212</accession>
<sequence>MRLAFAIVAGVVLAAAVVTASKSIPGYCGQQWPKLFAASLCGHVTHAGGDAVGRQLGTFVRGTNRAMQTGGLASPTWTKLGLEEPGSWQHTDGHDYVVIESVQFELACNGWSTFQDWPVSRCLNSTCTRDTTTLGPGGQAMRATFNTGAGQIYVRPDAPGMVGGDWVTQCVYAWVESGTLPIRVSVKLGTTPNITANNDVTLTTIPTEHCVRLQHDGIVGDTMFARLFEDPAGDGTGVPFLVGYISILNSSIATTPIDHSAAVTPCNTGTQREADVLPFSTKDLSVESGEGQVDVAWLYYPYNWPATPTVKTIVDLLEAADWRVIYDRPDASTNEIQFDAGGASVAITTTFARGDVARLTIRWRSGEPLQLCVDGVCATSAGNYTPPAGFDTNGCWGCHDPDGTPGKFLDGGLREARLR</sequence>
<name>A0A0F9V212_9ZZZZ</name>
<dbReference type="AlphaFoldDB" id="A0A0F9V212"/>
<proteinExistence type="predicted"/>
<organism evidence="1">
    <name type="scientific">marine sediment metagenome</name>
    <dbReference type="NCBI Taxonomy" id="412755"/>
    <lineage>
        <taxon>unclassified sequences</taxon>
        <taxon>metagenomes</taxon>
        <taxon>ecological metagenomes</taxon>
    </lineage>
</organism>